<reference evidence="1 3" key="11">
    <citation type="journal article" date="2015" name="Genome Res.">
        <title>The Release 6 reference sequence of the Drosophila melanogaster genome.</title>
        <authorList>
            <person name="Hoskins R.A."/>
            <person name="Carlson J.W."/>
            <person name="Wan K.H."/>
            <person name="Park S."/>
            <person name="Mendez I."/>
            <person name="Galle S.E."/>
            <person name="Booth B.W."/>
            <person name="Pfeiffer B.D."/>
            <person name="George R.A."/>
            <person name="Svirskas R."/>
            <person name="Krzywinski M."/>
            <person name="Schein J."/>
            <person name="Accardo M.C."/>
            <person name="Damia E."/>
            <person name="Messina G."/>
            <person name="Mendez-Lago M."/>
            <person name="de Pablos B."/>
            <person name="Demakova O.V."/>
            <person name="Andreyeva E.N."/>
            <person name="Boldyreva L.V."/>
            <person name="Marra M."/>
            <person name="Carvalho A.B."/>
            <person name="Dimitri P."/>
            <person name="Villasante A."/>
            <person name="Zhimulev I.F."/>
            <person name="Rubin G.M."/>
            <person name="Karpen G.H."/>
            <person name="Celniker S.E."/>
        </authorList>
    </citation>
    <scope>NUCLEOTIDE SEQUENCE [LARGE SCALE GENOMIC DNA]</scope>
    <source>
        <strain evidence="3">Berkeley</strain>
    </source>
</reference>
<dbReference type="KEGG" id="dme:Dmel_CG45676"/>
<evidence type="ECO:0000313" key="1">
    <source>
        <dbReference type="EMBL" id="AHN57284.1"/>
    </source>
</evidence>
<dbReference type="BioGRID-ORCS" id="19835258">
    <property type="hits" value="0 hits in 1 CRISPR screen"/>
</dbReference>
<reference evidence="1 3" key="10">
    <citation type="journal article" date="2015" name="G3 (Bethesda)">
        <title>Gene Model Annotations for Drosophila melanogaster: The Rule-Benders.</title>
        <authorList>
            <consortium name="FlyBase Consortium"/>
            <person name="Crosby M.A."/>
            <person name="Gramates L.S."/>
            <person name="Dos Santos G."/>
            <person name="Matthews B.B."/>
            <person name="St Pierre S.E."/>
            <person name="Zhou P."/>
            <person name="Schroeder A.J."/>
            <person name="Falls K."/>
            <person name="Emmert D.B."/>
            <person name="Russo S.M."/>
            <person name="Gelbart W.M."/>
            <person name="null"/>
        </authorList>
    </citation>
    <scope>NUCLEOTIDE SEQUENCE [LARGE SCALE GENOMIC DNA]</scope>
    <source>
        <strain evidence="3">Berkeley</strain>
    </source>
</reference>
<organism evidence="1 3">
    <name type="scientific">Drosophila melanogaster</name>
    <name type="common">Fruit fly</name>
    <dbReference type="NCBI Taxonomy" id="7227"/>
    <lineage>
        <taxon>Eukaryota</taxon>
        <taxon>Metazoa</taxon>
        <taxon>Ecdysozoa</taxon>
        <taxon>Arthropoda</taxon>
        <taxon>Hexapoda</taxon>
        <taxon>Insecta</taxon>
        <taxon>Pterygota</taxon>
        <taxon>Neoptera</taxon>
        <taxon>Endopterygota</taxon>
        <taxon>Diptera</taxon>
        <taxon>Brachycera</taxon>
        <taxon>Muscomorpha</taxon>
        <taxon>Ephydroidea</taxon>
        <taxon>Drosophilidae</taxon>
        <taxon>Drosophila</taxon>
        <taxon>Sophophora</taxon>
    </lineage>
</organism>
<reference evidence="1 3" key="2">
    <citation type="journal article" date="2002" name="Genome Biol.">
        <title>Finishing a whole-genome shotgun: release 3 of the Drosophila melanogaster euchromatic genome sequence.</title>
        <authorList>
            <person name="Celniker S.E."/>
            <person name="Wheeler D.A."/>
            <person name="Kronmiller B."/>
            <person name="Carlson J.W."/>
            <person name="Halpern A."/>
            <person name="Patel S."/>
            <person name="Adams M."/>
            <person name="Champe M."/>
            <person name="Dugan S.P."/>
            <person name="Frise E."/>
            <person name="Hodgson A."/>
            <person name="George R.A."/>
            <person name="Hoskins R.A."/>
            <person name="Laverty T."/>
            <person name="Muzny D.M."/>
            <person name="Nelson C.R."/>
            <person name="Pacleb J.M."/>
            <person name="Park S."/>
            <person name="Pfeiffer B.D."/>
            <person name="Richards S."/>
            <person name="Sodergren E.J."/>
            <person name="Svirskas R."/>
            <person name="Tabor P.E."/>
            <person name="Wan K."/>
            <person name="Stapleton M."/>
            <person name="Sutton G.G."/>
            <person name="Venter C."/>
            <person name="Weinstock G."/>
            <person name="Scherer S.E."/>
            <person name="Myers E.W."/>
            <person name="Gibbs R.A."/>
            <person name="Rubin G.M."/>
        </authorList>
    </citation>
    <scope>NUCLEOTIDE SEQUENCE [LARGE SCALE GENOMIC DNA]</scope>
    <source>
        <strain evidence="3">Berkeley</strain>
    </source>
</reference>
<dbReference type="GeneID" id="19835258"/>
<reference evidence="1 3" key="5">
    <citation type="journal article" date="2002" name="Genome Biol.">
        <title>Heterochromatic sequences in a Drosophila whole-genome shotgun assembly.</title>
        <authorList>
            <person name="Hoskins R.A."/>
            <person name="Smith C.D."/>
            <person name="Carlson J.W."/>
            <person name="Carvalho A.B."/>
            <person name="Halpern A."/>
            <person name="Kaminker J.S."/>
            <person name="Kennedy C."/>
            <person name="Mungall C.J."/>
            <person name="Sullivan B.A."/>
            <person name="Sutton G.G."/>
            <person name="Yasuhara J.C."/>
            <person name="Wakimoto B.T."/>
            <person name="Myers E.W."/>
            <person name="Celniker S.E."/>
            <person name="Rubin G.M."/>
            <person name="Karpen G.H."/>
        </authorList>
    </citation>
    <scope>NUCLEOTIDE SEQUENCE [LARGE SCALE GENOMIC DNA]</scope>
    <source>
        <strain evidence="3">Berkeley</strain>
    </source>
</reference>
<reference evidence="1 3" key="9">
    <citation type="journal article" date="2015" name="G3 (Bethesda)">
        <title>Gene Model Annotations for Drosophila melanogaster: Impact of High-Throughput Data.</title>
        <authorList>
            <consortium name="FlyBase Consortium"/>
            <person name="Matthews B.B."/>
            <person name="Dos Santos G."/>
            <person name="Crosby M.A."/>
            <person name="Emmert D.B."/>
            <person name="St Pierre S.E."/>
            <person name="Gramates L.S."/>
            <person name="Zhou P."/>
            <person name="Schroeder A.J."/>
            <person name="Falls K."/>
            <person name="Strelets V."/>
            <person name="Russo S.M."/>
            <person name="Gelbart W.M."/>
            <person name="null"/>
        </authorList>
    </citation>
    <scope>NUCLEOTIDE SEQUENCE [LARGE SCALE GENOMIC DNA]</scope>
    <source>
        <strain evidence="3">Berkeley</strain>
    </source>
</reference>
<dbReference type="Bgee" id="FBgn0267236">
    <property type="expression patterns" value="Expressed in ensheathing neuropil associated glial cell (Drosophila) in brain and 5 other cell types or tissues"/>
</dbReference>
<dbReference type="AGR" id="FB:FBgn0267236"/>
<dbReference type="RefSeq" id="NP_001287285.1">
    <property type="nucleotide sequence ID" value="NM_001300356.1"/>
</dbReference>
<gene>
    <name evidence="1" type="primary">Dmel\CG45676</name>
    <name evidence="1 2" type="ORF">CG45676</name>
    <name evidence="1" type="ORF">Dmel_CG45676</name>
</gene>
<dbReference type="VEuPathDB" id="VectorBase:FBgn0267236"/>
<proteinExistence type="predicted"/>
<name>A0A0B4LH10_DROME</name>
<accession>A0A0B4LH10</accession>
<evidence type="ECO:0000313" key="3">
    <source>
        <dbReference type="Proteomes" id="UP000000803"/>
    </source>
</evidence>
<dbReference type="Proteomes" id="UP000000803">
    <property type="component" value="Chromosome 3R"/>
</dbReference>
<reference evidence="1 3" key="3">
    <citation type="journal article" date="2002" name="Genome Biol.">
        <title>Annotation of the Drosophila melanogaster euchromatic genome: a systematic review.</title>
        <authorList>
            <person name="Misra S."/>
            <person name="Crosby M.A."/>
            <person name="Mungall C.J."/>
            <person name="Matthews B.B."/>
            <person name="Campbell K.S."/>
            <person name="Hradecky P."/>
            <person name="Huang Y."/>
            <person name="Kaminker J.S."/>
            <person name="Millburn G.H."/>
            <person name="Prochnik S.E."/>
            <person name="Smith C.D."/>
            <person name="Tupy J.L."/>
            <person name="Whitfied E.J."/>
            <person name="Bayraktaroglu L."/>
            <person name="Berman B.P."/>
            <person name="Bettencourt B.R."/>
            <person name="Celniker S.E."/>
            <person name="de Grey A.D."/>
            <person name="Drysdale R.A."/>
            <person name="Harris N.L."/>
            <person name="Richter J."/>
            <person name="Russo S."/>
            <person name="Schroeder A.J."/>
            <person name="Shu S.Q."/>
            <person name="Stapleton M."/>
            <person name="Yamada C."/>
            <person name="Ashburner M."/>
            <person name="Gelbart W.M."/>
            <person name="Rubin G.M."/>
            <person name="Lewis S.E."/>
        </authorList>
    </citation>
    <scope>GENOME REANNOTATION</scope>
    <source>
        <strain evidence="3">Berkeley</strain>
    </source>
</reference>
<reference evidence="1 3" key="4">
    <citation type="journal article" date="2002" name="Genome Biol.">
        <title>The transposable elements of the Drosophila melanogaster euchromatin: a genomics perspective.</title>
        <authorList>
            <person name="Kaminker J.S."/>
            <person name="Bergman C.M."/>
            <person name="Kronmiller B."/>
            <person name="Carlson J."/>
            <person name="Svirskas R."/>
            <person name="Patel S."/>
            <person name="Frise E."/>
            <person name="Wheeler D.A."/>
            <person name="Lewis S.E."/>
            <person name="Rubin G.M."/>
            <person name="Ashburner M."/>
            <person name="Celniker S.E."/>
        </authorList>
    </citation>
    <scope>NUCLEOTIDE SEQUENCE [LARGE SCALE GENOMIC DNA]</scope>
    <source>
        <strain evidence="3">Berkeley</strain>
    </source>
</reference>
<protein>
    <submittedName>
        <fullName evidence="1">Uncharacterized protein</fullName>
    </submittedName>
</protein>
<dbReference type="FlyBase" id="FBgn0267236">
    <property type="gene designation" value="CG45676"/>
</dbReference>
<reference evidence="1 3" key="7">
    <citation type="journal article" date="2007" name="Science">
        <title>The Release 5.1 annotation of Drosophila melanogaster heterochromatin.</title>
        <authorList>
            <person name="Smith C.D."/>
            <person name="Shu S."/>
            <person name="Mungall C.J."/>
            <person name="Karpen G.H."/>
        </authorList>
    </citation>
    <scope>NUCLEOTIDE SEQUENCE [LARGE SCALE GENOMIC DNA]</scope>
    <source>
        <strain evidence="3">Berkeley</strain>
    </source>
</reference>
<dbReference type="SMR" id="A0A0B4LH10"/>
<dbReference type="OrthoDB" id="7848688at2759"/>
<sequence>MRPPEVYHVYSHSQNHLAERQEIGRGVRSGIKCTITGKSVGAIIATLQKTGTSKKVFQNYIDDFIEL</sequence>
<dbReference type="AlphaFoldDB" id="A0A0B4LH10"/>
<dbReference type="InParanoid" id="A0A0B4LH10"/>
<dbReference type="EMBL" id="AE014297">
    <property type="protein sequence ID" value="AHN57284.1"/>
    <property type="molecule type" value="Genomic_DNA"/>
</dbReference>
<keyword evidence="3" id="KW-1185">Reference proteome</keyword>
<evidence type="ECO:0000313" key="2">
    <source>
        <dbReference type="FlyBase" id="FBgn0267236"/>
    </source>
</evidence>
<dbReference type="STRING" id="7227.FBpp0312083"/>
<reference evidence="1 3" key="1">
    <citation type="journal article" date="2000" name="Science">
        <title>The genome sequence of Drosophila melanogaster.</title>
        <authorList>
            <person name="Adams M.D."/>
            <person name="Celniker S.E."/>
            <person name="Holt R.A."/>
            <person name="Evans C.A."/>
            <person name="Gocayne J.D."/>
            <person name="Amanatides P.G."/>
            <person name="Scherer S.E."/>
            <person name="Li P.W."/>
            <person name="Hoskins R.A."/>
            <person name="Galle R.F."/>
            <person name="George R.A."/>
            <person name="Lewis S.E."/>
            <person name="Richards S."/>
            <person name="Ashburner M."/>
            <person name="Henderson S.N."/>
            <person name="Sutton G.G."/>
            <person name="Wortman J.R."/>
            <person name="Yandell M.D."/>
            <person name="Zhang Q."/>
            <person name="Chen L.X."/>
            <person name="Brandon R.C."/>
            <person name="Rogers Y.H."/>
            <person name="Blazej R.G."/>
            <person name="Champe M."/>
            <person name="Pfeiffer B.D."/>
            <person name="Wan K.H."/>
            <person name="Doyle C."/>
            <person name="Baxter E.G."/>
            <person name="Helt G."/>
            <person name="Nelson C.R."/>
            <person name="Gabor G.L."/>
            <person name="Abril J.F."/>
            <person name="Agbayani A."/>
            <person name="An H.J."/>
            <person name="Andrews-Pfannkoch C."/>
            <person name="Baldwin D."/>
            <person name="Ballew R.M."/>
            <person name="Basu A."/>
            <person name="Baxendale J."/>
            <person name="Bayraktaroglu L."/>
            <person name="Beasley E.M."/>
            <person name="Beeson K.Y."/>
            <person name="Benos P.V."/>
            <person name="Berman B.P."/>
            <person name="Bhandari D."/>
            <person name="Bolshakov S."/>
            <person name="Borkova D."/>
            <person name="Botchan M.R."/>
            <person name="Bouck J."/>
            <person name="Brokstein P."/>
            <person name="Brottier P."/>
            <person name="Burtis K.C."/>
            <person name="Busam D.A."/>
            <person name="Butler H."/>
            <person name="Cadieu E."/>
            <person name="Center A."/>
            <person name="Chandra I."/>
            <person name="Cherry J.M."/>
            <person name="Cawley S."/>
            <person name="Dahlke C."/>
            <person name="Davenport L.B."/>
            <person name="Davies P."/>
            <person name="de Pablos B."/>
            <person name="Delcher A."/>
            <person name="Deng Z."/>
            <person name="Mays A.D."/>
            <person name="Dew I."/>
            <person name="Dietz S.M."/>
            <person name="Dodson K."/>
            <person name="Doup L.E."/>
            <person name="Downes M."/>
            <person name="Dugan-Rocha S."/>
            <person name="Dunkov B.C."/>
            <person name="Dunn P."/>
            <person name="Durbin K.J."/>
            <person name="Evangelista C.C."/>
            <person name="Ferraz C."/>
            <person name="Ferriera S."/>
            <person name="Fleischmann W."/>
            <person name="Fosler C."/>
            <person name="Gabrielian A.E."/>
            <person name="Garg N.S."/>
            <person name="Gelbart W.M."/>
            <person name="Glasser K."/>
            <person name="Glodek A."/>
            <person name="Gong F."/>
            <person name="Gorrell J.H."/>
            <person name="Gu Z."/>
            <person name="Guan P."/>
            <person name="Harris M."/>
            <person name="Harris N.L."/>
            <person name="Harvey D."/>
            <person name="Heiman T.J."/>
            <person name="Hernandez J.R."/>
            <person name="Houck J."/>
            <person name="Hostin D."/>
            <person name="Houston K.A."/>
            <person name="Howland T.J."/>
            <person name="Wei M.H."/>
            <person name="Ibegwam C."/>
            <person name="Jalali M."/>
            <person name="Kalush F."/>
            <person name="Karpen G.H."/>
            <person name="Ke Z."/>
            <person name="Kennison J.A."/>
            <person name="Ketchum K.A."/>
            <person name="Kimmel B.E."/>
            <person name="Kodira C.D."/>
            <person name="Kraft C."/>
            <person name="Kravitz S."/>
            <person name="Kulp D."/>
            <person name="Lai Z."/>
            <person name="Lasko P."/>
            <person name="Lei Y."/>
            <person name="Levitsky A.A."/>
            <person name="Li J."/>
            <person name="Li Z."/>
            <person name="Liang Y."/>
            <person name="Lin X."/>
            <person name="Liu X."/>
            <person name="Mattei B."/>
            <person name="McIntosh T.C."/>
            <person name="McLeod M.P."/>
            <person name="McPherson D."/>
            <person name="Merkulov G."/>
            <person name="Milshina N.V."/>
            <person name="Mobarry C."/>
            <person name="Morris J."/>
            <person name="Moshrefi A."/>
            <person name="Mount S.M."/>
            <person name="Moy M."/>
            <person name="Murphy B."/>
            <person name="Murphy L."/>
            <person name="Muzny D.M."/>
            <person name="Nelson D.L."/>
            <person name="Nelson D.R."/>
            <person name="Nelson K.A."/>
            <person name="Nixon K."/>
            <person name="Nusskern D.R."/>
            <person name="Pacleb J.M."/>
            <person name="Palazzolo M."/>
            <person name="Pittman G.S."/>
            <person name="Pan S."/>
            <person name="Pollard J."/>
            <person name="Puri V."/>
            <person name="Reese M.G."/>
            <person name="Reinert K."/>
            <person name="Remington K."/>
            <person name="Saunders R.D."/>
            <person name="Scheeler F."/>
            <person name="Shen H."/>
            <person name="Shue B.C."/>
            <person name="Siden-Kiamos I."/>
            <person name="Simpson M."/>
            <person name="Skupski M.P."/>
            <person name="Smith T."/>
            <person name="Spier E."/>
            <person name="Spradling A.C."/>
            <person name="Stapleton M."/>
            <person name="Strong R."/>
            <person name="Sun E."/>
            <person name="Svirskas R."/>
            <person name="Tector C."/>
            <person name="Turner R."/>
            <person name="Venter E."/>
            <person name="Wang A.H."/>
            <person name="Wang X."/>
            <person name="Wang Z.Y."/>
            <person name="Wassarman D.A."/>
            <person name="Weinstock G.M."/>
            <person name="Weissenbach J."/>
            <person name="Williams S.M."/>
            <person name="WoodageT"/>
            <person name="Worley K.C."/>
            <person name="Wu D."/>
            <person name="Yang S."/>
            <person name="Yao Q.A."/>
            <person name="Ye J."/>
            <person name="Yeh R.F."/>
            <person name="Zaveri J.S."/>
            <person name="Zhan M."/>
            <person name="Zhang G."/>
            <person name="Zhao Q."/>
            <person name="Zheng L."/>
            <person name="Zheng X.H."/>
            <person name="Zhong F.N."/>
            <person name="Zhong W."/>
            <person name="Zhou X."/>
            <person name="Zhu S."/>
            <person name="Zhu X."/>
            <person name="Smith H.O."/>
            <person name="Gibbs R.A."/>
            <person name="Myers E.W."/>
            <person name="Rubin G.M."/>
            <person name="Venter J.C."/>
        </authorList>
    </citation>
    <scope>NUCLEOTIDE SEQUENCE [LARGE SCALE GENOMIC DNA]</scope>
    <source>
        <strain evidence="3">Berkeley</strain>
    </source>
</reference>
<reference evidence="1 3" key="6">
    <citation type="journal article" date="2005" name="PLoS Comput. Biol.">
        <title>Combined evidence annotation of transposable elements in genome sequences.</title>
        <authorList>
            <person name="Quesneville H."/>
            <person name="Bergman C.M."/>
            <person name="Andrieu O."/>
            <person name="Autard D."/>
            <person name="Nouaud D."/>
            <person name="Ashburner M."/>
            <person name="Anxolabehere D."/>
        </authorList>
    </citation>
    <scope>NUCLEOTIDE SEQUENCE [LARGE SCALE GENOMIC DNA]</scope>
    <source>
        <strain evidence="3">Berkeley</strain>
    </source>
</reference>
<reference evidence="1 3" key="8">
    <citation type="journal article" date="2007" name="Science">
        <title>Sequence finishing and mapping of Drosophila melanogaster heterochromatin.</title>
        <authorList>
            <person name="Hoskins R.A."/>
            <person name="Carlson J.W."/>
            <person name="Kennedy C."/>
            <person name="Acevedo D."/>
            <person name="Evans-Holm M."/>
            <person name="Frise E."/>
            <person name="Wan K.H."/>
            <person name="Park S."/>
            <person name="Mendez-Lago M."/>
            <person name="Rossi F."/>
            <person name="Villasante A."/>
            <person name="Dimitri P."/>
            <person name="Karpen G.H."/>
            <person name="Celniker S.E."/>
        </authorList>
    </citation>
    <scope>NUCLEOTIDE SEQUENCE [LARGE SCALE GENOMIC DNA]</scope>
    <source>
        <strain evidence="3">Berkeley</strain>
    </source>
</reference>